<evidence type="ECO:0000256" key="6">
    <source>
        <dbReference type="ARBA" id="ARBA00022781"/>
    </source>
</evidence>
<dbReference type="InterPro" id="IPR002379">
    <property type="entry name" value="ATPase_proteolipid_c-like_dom"/>
</dbReference>
<dbReference type="Pfam" id="PF00137">
    <property type="entry name" value="ATP-synt_C"/>
    <property type="match status" value="2"/>
</dbReference>
<evidence type="ECO:0000313" key="15">
    <source>
        <dbReference type="Proteomes" id="UP000256645"/>
    </source>
</evidence>
<feature type="domain" description="V-ATPase proteolipid subunit C-like" evidence="13">
    <location>
        <begin position="18"/>
        <end position="76"/>
    </location>
</feature>
<comment type="function">
    <text evidence="12">Proton-conducting pore forming of the V0 complex of vacuolar(H+)-ATPase (V-ATPase), a multisubunit enzyme composed of a peripheral complex (V1) that hydrolyzes ATP and a membrane integral complex (V0) that translocates protons. V-ATPase is responsible for acidifying and maintaining the pH of intracellular compartments.</text>
</comment>
<dbReference type="Proteomes" id="UP000256645">
    <property type="component" value="Unassembled WGS sequence"/>
</dbReference>
<keyword evidence="3 12" id="KW-0813">Transport</keyword>
<feature type="transmembrane region" description="Helical" evidence="12">
    <location>
        <begin position="55"/>
        <end position="77"/>
    </location>
</feature>
<evidence type="ECO:0000256" key="4">
    <source>
        <dbReference type="ARBA" id="ARBA00022554"/>
    </source>
</evidence>
<gene>
    <name evidence="14" type="ORF">BP6252_11656</name>
</gene>
<dbReference type="InterPro" id="IPR035921">
    <property type="entry name" value="F/V-ATP_Csub_sf"/>
</dbReference>
<evidence type="ECO:0000256" key="11">
    <source>
        <dbReference type="ARBA" id="ARBA00046480"/>
    </source>
</evidence>
<feature type="transmembrane region" description="Helical" evidence="12">
    <location>
        <begin position="12"/>
        <end position="35"/>
    </location>
</feature>
<evidence type="ECO:0000259" key="13">
    <source>
        <dbReference type="Pfam" id="PF00137"/>
    </source>
</evidence>
<protein>
    <recommendedName>
        <fullName evidence="12">V-type proton ATPase proteolipid subunit</fullName>
    </recommendedName>
</protein>
<dbReference type="CDD" id="cd18175">
    <property type="entry name" value="ATP-synt_Vo_c_ATP6C_rpt1"/>
    <property type="match status" value="1"/>
</dbReference>
<dbReference type="GO" id="GO:0005774">
    <property type="term" value="C:vacuolar membrane"/>
    <property type="evidence" value="ECO:0007669"/>
    <property type="project" value="UniProtKB-SubCell"/>
</dbReference>
<sequence length="162" mass="16755">MKDSEFAPKFAPFFGMAGIACAMIFGCAGAAYGTAKSGIGISGVGTFRPDLIMKSLIPVVMSGIIAVYSLVIAVLIASDMGPPPEKTYSLFNGFMHLACGLSVGLTGLAAGYAIGVVGDMGVRSYMLQSRIFVGMVLILIFGEVLGLYGLIVALILNTKSRG</sequence>
<dbReference type="PRINTS" id="PR00122">
    <property type="entry name" value="VACATPASE"/>
</dbReference>
<comment type="subunit">
    <text evidence="11 12">V-ATPase is a heteromultimeric enzyme composed of a peripheral catalytic V1 complex (components A to H) attached to an integral membrane V0 proton pore complex (components: a, c, c', c'', d, e, f and VOA1). The decameric c-ring forms the proton-conducting pore, and is composed of eight proteolipid subunits c, one subunit c' and one subunit c''.</text>
</comment>
<proteinExistence type="inferred from homology"/>
<dbReference type="SUPFAM" id="SSF81333">
    <property type="entry name" value="F1F0 ATP synthase subunit C"/>
    <property type="match status" value="1"/>
</dbReference>
<evidence type="ECO:0000256" key="8">
    <source>
        <dbReference type="ARBA" id="ARBA00023065"/>
    </source>
</evidence>
<keyword evidence="8 12" id="KW-0406">Ion transport</keyword>
<dbReference type="GO" id="GO:0033179">
    <property type="term" value="C:proton-transporting V-type ATPase, V0 domain"/>
    <property type="evidence" value="ECO:0007669"/>
    <property type="project" value="InterPro"/>
</dbReference>
<dbReference type="EMBL" id="PDLM01000014">
    <property type="protein sequence ID" value="RDW62223.1"/>
    <property type="molecule type" value="Genomic_DNA"/>
</dbReference>
<dbReference type="CDD" id="cd18176">
    <property type="entry name" value="ATP-synt_Vo_c_ATP6C_rpt2"/>
    <property type="match status" value="1"/>
</dbReference>
<comment type="caution">
    <text evidence="14">The sequence shown here is derived from an EMBL/GenBank/DDBJ whole genome shotgun (WGS) entry which is preliminary data.</text>
</comment>
<dbReference type="AlphaFoldDB" id="A0A3D8QK77"/>
<dbReference type="FunFam" id="1.20.120.610:FF:000003">
    <property type="entry name" value="V-type proton ATPase proteolipid subunit"/>
    <property type="match status" value="1"/>
</dbReference>
<dbReference type="PROSITE" id="PS51257">
    <property type="entry name" value="PROKAR_LIPOPROTEIN"/>
    <property type="match status" value="1"/>
</dbReference>
<reference evidence="14 15" key="1">
    <citation type="journal article" date="2018" name="IMA Fungus">
        <title>IMA Genome-F 9: Draft genome sequence of Annulohypoxylon stygium, Aspergillus mulundensis, Berkeleyomyces basicola (syn. Thielaviopsis basicola), Ceratocystis smalleyi, two Cercospora beticola strains, Coleophoma cylindrospora, Fusarium fracticaudum, Phialophora cf. hyalina, and Morchella septimelata.</title>
        <authorList>
            <person name="Wingfield B.D."/>
            <person name="Bills G.F."/>
            <person name="Dong Y."/>
            <person name="Huang W."/>
            <person name="Nel W.J."/>
            <person name="Swalarsk-Parry B.S."/>
            <person name="Vaghefi N."/>
            <person name="Wilken P.M."/>
            <person name="An Z."/>
            <person name="de Beer Z.W."/>
            <person name="De Vos L."/>
            <person name="Chen L."/>
            <person name="Duong T.A."/>
            <person name="Gao Y."/>
            <person name="Hammerbacher A."/>
            <person name="Kikkert J.R."/>
            <person name="Li Y."/>
            <person name="Li H."/>
            <person name="Li K."/>
            <person name="Li Q."/>
            <person name="Liu X."/>
            <person name="Ma X."/>
            <person name="Naidoo K."/>
            <person name="Pethybridge S.J."/>
            <person name="Sun J."/>
            <person name="Steenkamp E.T."/>
            <person name="van der Nest M.A."/>
            <person name="van Wyk S."/>
            <person name="Wingfield M.J."/>
            <person name="Xiong C."/>
            <person name="Yue Q."/>
            <person name="Zhang X."/>
        </authorList>
    </citation>
    <scope>NUCLEOTIDE SEQUENCE [LARGE SCALE GENOMIC DNA]</scope>
    <source>
        <strain evidence="14 15">BP6252</strain>
    </source>
</reference>
<evidence type="ECO:0000256" key="10">
    <source>
        <dbReference type="ARBA" id="ARBA00045519"/>
    </source>
</evidence>
<comment type="similarity">
    <text evidence="2 12">Belongs to the V-ATPase proteolipid subunit family.</text>
</comment>
<organism evidence="14 15">
    <name type="scientific">Coleophoma cylindrospora</name>
    <dbReference type="NCBI Taxonomy" id="1849047"/>
    <lineage>
        <taxon>Eukaryota</taxon>
        <taxon>Fungi</taxon>
        <taxon>Dikarya</taxon>
        <taxon>Ascomycota</taxon>
        <taxon>Pezizomycotina</taxon>
        <taxon>Leotiomycetes</taxon>
        <taxon>Helotiales</taxon>
        <taxon>Dermateaceae</taxon>
        <taxon>Coleophoma</taxon>
    </lineage>
</organism>
<keyword evidence="6 12" id="KW-0375">Hydrogen ion transport</keyword>
<keyword evidence="4 12" id="KW-0926">Vacuole</keyword>
<dbReference type="NCBIfam" id="TIGR01100">
    <property type="entry name" value="V_ATP_synt_C"/>
    <property type="match status" value="1"/>
</dbReference>
<feature type="transmembrane region" description="Helical" evidence="12">
    <location>
        <begin position="89"/>
        <end position="111"/>
    </location>
</feature>
<evidence type="ECO:0000256" key="9">
    <source>
        <dbReference type="ARBA" id="ARBA00023136"/>
    </source>
</evidence>
<dbReference type="Gene3D" id="1.20.120.610">
    <property type="entry name" value="lithium bound rotor ring of v- atpase"/>
    <property type="match status" value="1"/>
</dbReference>
<dbReference type="OrthoDB" id="1744869at2759"/>
<dbReference type="InterPro" id="IPR000245">
    <property type="entry name" value="ATPase_proteolipid_csu"/>
</dbReference>
<evidence type="ECO:0000256" key="5">
    <source>
        <dbReference type="ARBA" id="ARBA00022692"/>
    </source>
</evidence>
<dbReference type="GO" id="GO:0000324">
    <property type="term" value="C:fungal-type vacuole"/>
    <property type="evidence" value="ECO:0007669"/>
    <property type="project" value="UniProtKB-ARBA"/>
</dbReference>
<feature type="transmembrane region" description="Helical" evidence="12">
    <location>
        <begin position="131"/>
        <end position="156"/>
    </location>
</feature>
<evidence type="ECO:0000256" key="3">
    <source>
        <dbReference type="ARBA" id="ARBA00022448"/>
    </source>
</evidence>
<evidence type="ECO:0000256" key="7">
    <source>
        <dbReference type="ARBA" id="ARBA00022989"/>
    </source>
</evidence>
<dbReference type="InterPro" id="IPR011555">
    <property type="entry name" value="ATPase_proteolipid_su_C_euk"/>
</dbReference>
<evidence type="ECO:0000313" key="14">
    <source>
        <dbReference type="EMBL" id="RDW62223.1"/>
    </source>
</evidence>
<evidence type="ECO:0000256" key="1">
    <source>
        <dbReference type="ARBA" id="ARBA00004128"/>
    </source>
</evidence>
<keyword evidence="15" id="KW-1185">Reference proteome</keyword>
<feature type="domain" description="V-ATPase proteolipid subunit C-like" evidence="13">
    <location>
        <begin position="97"/>
        <end position="156"/>
    </location>
</feature>
<dbReference type="PANTHER" id="PTHR10263">
    <property type="entry name" value="V-TYPE PROTON ATPASE PROTEOLIPID SUBUNIT"/>
    <property type="match status" value="1"/>
</dbReference>
<dbReference type="GO" id="GO:0046961">
    <property type="term" value="F:proton-transporting ATPase activity, rotational mechanism"/>
    <property type="evidence" value="ECO:0007669"/>
    <property type="project" value="InterPro"/>
</dbReference>
<dbReference type="STRING" id="1849047.A0A3D8QK77"/>
<accession>A0A3D8QK77</accession>
<comment type="function">
    <text evidence="10">Proton-conducting pore forming subunit of the V0 complex of vacuolar(H+)-ATPase (V-ATPase), a multisubunit enzyme composed of a peripheral complex (V1) that hydrolyzes ATP and a membrane integral complex (V0) that translocates protons. V-ATPase is responsible for acidifying and maintaining the pH of intracellular compartments.</text>
</comment>
<name>A0A3D8QK77_9HELO</name>
<evidence type="ECO:0000256" key="12">
    <source>
        <dbReference type="RuleBase" id="RU363060"/>
    </source>
</evidence>
<keyword evidence="7 12" id="KW-1133">Transmembrane helix</keyword>
<comment type="subcellular location">
    <subcellularLocation>
        <location evidence="1 12">Vacuole membrane</location>
        <topology evidence="1 12">Multi-pass membrane protein</topology>
    </subcellularLocation>
</comment>
<keyword evidence="9 12" id="KW-0472">Membrane</keyword>
<keyword evidence="5 12" id="KW-0812">Transmembrane</keyword>
<evidence type="ECO:0000256" key="2">
    <source>
        <dbReference type="ARBA" id="ARBA00007296"/>
    </source>
</evidence>